<evidence type="ECO:0000313" key="1">
    <source>
        <dbReference type="EMBL" id="MCM2563410.1"/>
    </source>
</evidence>
<sequence>MADGYTGPRGKDFSTSDEIRPLAHRSDLWGAWLVLHAWAVIAAGLALFAAWPNPLTFLLAVMLIGSRQLGLAILMHEAAHMALFKSRRLNEFAGEWLCGRPILADLFEYRRYHLKHHRHTQTENDPDLRLSKPFPTTPASLRRKLLRDITGQTGLKLRAQQIMFAFKMAGEVEGQPSSQELSQAFNGPELGRAALANLVIFAIMWAVGAWWWWLAFWALPLLTWFQLVLRIRNIAEHGAVEFSDNPLRNVRTTRAGPLMRLFVAPYWVNYHLEHHLVMHVPAHNLPHLHQRLLDRGLGPEMEIGQNYWQVLRRAASRPA</sequence>
<reference evidence="1" key="1">
    <citation type="submission" date="2022-06" db="EMBL/GenBank/DDBJ databases">
        <title>Lutimaribacter sp. EGI FJ00013, a novel bacterium isolated from a salt lake sediment enrichment.</title>
        <authorList>
            <person name="Gao L."/>
            <person name="Fang B.-Z."/>
            <person name="Li W.-J."/>
        </authorList>
    </citation>
    <scope>NUCLEOTIDE SEQUENCE</scope>
    <source>
        <strain evidence="1">EGI FJ00013</strain>
    </source>
</reference>
<comment type="caution">
    <text evidence="1">The sequence shown here is derived from an EMBL/GenBank/DDBJ whole genome shotgun (WGS) entry which is preliminary data.</text>
</comment>
<gene>
    <name evidence="1" type="ORF">M8744_14735</name>
</gene>
<name>A0ACC5ZYZ8_9RHOB</name>
<organism evidence="1 2">
    <name type="scientific">Lutimaribacter degradans</name>
    <dbReference type="NCBI Taxonomy" id="2945989"/>
    <lineage>
        <taxon>Bacteria</taxon>
        <taxon>Pseudomonadati</taxon>
        <taxon>Pseudomonadota</taxon>
        <taxon>Alphaproteobacteria</taxon>
        <taxon>Rhodobacterales</taxon>
        <taxon>Roseobacteraceae</taxon>
        <taxon>Lutimaribacter</taxon>
    </lineage>
</organism>
<accession>A0ACC5ZYZ8</accession>
<dbReference type="EMBL" id="JAMQGO010000011">
    <property type="protein sequence ID" value="MCM2563410.1"/>
    <property type="molecule type" value="Genomic_DNA"/>
</dbReference>
<dbReference type="Proteomes" id="UP001203036">
    <property type="component" value="Unassembled WGS sequence"/>
</dbReference>
<keyword evidence="2" id="KW-1185">Reference proteome</keyword>
<protein>
    <submittedName>
        <fullName evidence="1">Fatty acid desaturase family protein</fullName>
    </submittedName>
</protein>
<proteinExistence type="predicted"/>
<evidence type="ECO:0000313" key="2">
    <source>
        <dbReference type="Proteomes" id="UP001203036"/>
    </source>
</evidence>